<dbReference type="NCBIfam" id="TIGR00621">
    <property type="entry name" value="ssb"/>
    <property type="match status" value="1"/>
</dbReference>
<dbReference type="RefSeq" id="WP_343818871.1">
    <property type="nucleotide sequence ID" value="NZ_BAAAFA010000013.1"/>
</dbReference>
<dbReference type="HAMAP" id="MF_00984">
    <property type="entry name" value="SSB"/>
    <property type="match status" value="1"/>
</dbReference>
<comment type="subunit">
    <text evidence="2">Homotetramer.</text>
</comment>
<keyword evidence="6" id="KW-1185">Reference proteome</keyword>
<keyword evidence="1 2" id="KW-0238">DNA-binding</keyword>
<dbReference type="PANTHER" id="PTHR10302">
    <property type="entry name" value="SINGLE-STRANDED DNA-BINDING PROTEIN"/>
    <property type="match status" value="1"/>
</dbReference>
<evidence type="ECO:0000313" key="5">
    <source>
        <dbReference type="EMBL" id="GAA0823243.1"/>
    </source>
</evidence>
<accession>A0ABN1LAS7</accession>
<dbReference type="Pfam" id="PF00436">
    <property type="entry name" value="SSB"/>
    <property type="match status" value="1"/>
</dbReference>
<evidence type="ECO:0000256" key="4">
    <source>
        <dbReference type="SAM" id="MobiDB-lite"/>
    </source>
</evidence>
<evidence type="ECO:0000256" key="3">
    <source>
        <dbReference type="RuleBase" id="RU000524"/>
    </source>
</evidence>
<keyword evidence="2" id="KW-0227">DNA damage</keyword>
<reference evidence="5 6" key="1">
    <citation type="journal article" date="2019" name="Int. J. Syst. Evol. Microbiol.">
        <title>The Global Catalogue of Microorganisms (GCM) 10K type strain sequencing project: providing services to taxonomists for standard genome sequencing and annotation.</title>
        <authorList>
            <consortium name="The Broad Institute Genomics Platform"/>
            <consortium name="The Broad Institute Genome Sequencing Center for Infectious Disease"/>
            <person name="Wu L."/>
            <person name="Ma J."/>
        </authorList>
    </citation>
    <scope>NUCLEOTIDE SEQUENCE [LARGE SCALE GENOMIC DNA]</scope>
    <source>
        <strain evidence="5 6">JCM 15608</strain>
    </source>
</reference>
<evidence type="ECO:0000256" key="1">
    <source>
        <dbReference type="ARBA" id="ARBA00023125"/>
    </source>
</evidence>
<name>A0ABN1LAS7_9GAMM</name>
<keyword evidence="2" id="KW-0233">DNA recombination</keyword>
<gene>
    <name evidence="5" type="ORF">GCM10009111_32610</name>
</gene>
<dbReference type="InterPro" id="IPR011344">
    <property type="entry name" value="ssDNA-bd"/>
</dbReference>
<proteinExistence type="inferred from homology"/>
<dbReference type="SUPFAM" id="SSF50249">
    <property type="entry name" value="Nucleic acid-binding proteins"/>
    <property type="match status" value="1"/>
</dbReference>
<feature type="compositionally biased region" description="Gly residues" evidence="4">
    <location>
        <begin position="116"/>
        <end position="134"/>
    </location>
</feature>
<feature type="short sequence motif" description="Important for interaction with partner proteins" evidence="2">
    <location>
        <begin position="222"/>
        <end position="227"/>
    </location>
</feature>
<dbReference type="EMBL" id="BAAAFA010000013">
    <property type="protein sequence ID" value="GAA0823243.1"/>
    <property type="molecule type" value="Genomic_DNA"/>
</dbReference>
<keyword evidence="2" id="KW-0235">DNA replication</keyword>
<protein>
    <recommendedName>
        <fullName evidence="2 3">Single-stranded DNA-binding protein</fullName>
        <shortName evidence="2">SSB</shortName>
    </recommendedName>
</protein>
<feature type="region of interest" description="Disordered" evidence="4">
    <location>
        <begin position="111"/>
        <end position="227"/>
    </location>
</feature>
<evidence type="ECO:0000256" key="2">
    <source>
        <dbReference type="HAMAP-Rule" id="MF_00984"/>
    </source>
</evidence>
<dbReference type="Gene3D" id="2.40.50.140">
    <property type="entry name" value="Nucleic acid-binding proteins"/>
    <property type="match status" value="1"/>
</dbReference>
<comment type="caution">
    <text evidence="5">The sequence shown here is derived from an EMBL/GenBank/DDBJ whole genome shotgun (WGS) entry which is preliminary data.</text>
</comment>
<dbReference type="Proteomes" id="UP001500021">
    <property type="component" value="Unassembled WGS sequence"/>
</dbReference>
<sequence>MAGVNKVIIVGNLGKDPEVRFMPNGGAVANITVATSDSWKDKQTGEQKEKTEWHRVVMFGKLAEVAGEYLKKGSKVYLEGQLQTRKWTNQQGQDQYTTEIVLQGFNGVMQMLDGRGQSGGQQAGGGFQQQGGGFQQQSAPQQSGGFQQQSAPQQQGGFQQQAAPQQQGGYQQQSAPQQQQGGFQQQAAPQQQAYNKPQQGGGFAPQQQAPKVNPQEPSIDFDDDIPF</sequence>
<comment type="function">
    <text evidence="2">Plays an important role in DNA replication, recombination and repair. Binds to ssDNA and to an array of partner proteins to recruit them to their sites of action during DNA metabolism.</text>
</comment>
<organism evidence="5 6">
    <name type="scientific">Colwellia asteriadis</name>
    <dbReference type="NCBI Taxonomy" id="517723"/>
    <lineage>
        <taxon>Bacteria</taxon>
        <taxon>Pseudomonadati</taxon>
        <taxon>Pseudomonadota</taxon>
        <taxon>Gammaproteobacteria</taxon>
        <taxon>Alteromonadales</taxon>
        <taxon>Colwelliaceae</taxon>
        <taxon>Colwellia</taxon>
    </lineage>
</organism>
<evidence type="ECO:0000313" key="6">
    <source>
        <dbReference type="Proteomes" id="UP001500021"/>
    </source>
</evidence>
<keyword evidence="2" id="KW-0234">DNA repair</keyword>
<dbReference type="CDD" id="cd04496">
    <property type="entry name" value="SSB_OBF"/>
    <property type="match status" value="1"/>
</dbReference>
<dbReference type="PANTHER" id="PTHR10302:SF27">
    <property type="entry name" value="SINGLE-STRANDED DNA-BINDING PROTEIN"/>
    <property type="match status" value="1"/>
</dbReference>
<comment type="caution">
    <text evidence="2">Lacks conserved residue(s) required for the propagation of feature annotation.</text>
</comment>
<feature type="compositionally biased region" description="Low complexity" evidence="4">
    <location>
        <begin position="135"/>
        <end position="193"/>
    </location>
</feature>
<dbReference type="InterPro" id="IPR012340">
    <property type="entry name" value="NA-bd_OB-fold"/>
</dbReference>
<dbReference type="PROSITE" id="PS50935">
    <property type="entry name" value="SSB"/>
    <property type="match status" value="1"/>
</dbReference>
<dbReference type="InterPro" id="IPR000424">
    <property type="entry name" value="Primosome_PriB/ssb"/>
</dbReference>